<evidence type="ECO:0000256" key="2">
    <source>
        <dbReference type="ARBA" id="ARBA00022679"/>
    </source>
</evidence>
<comment type="caution">
    <text evidence="5">The sequence shown here is derived from an EMBL/GenBank/DDBJ whole genome shotgun (WGS) entry which is preliminary data.</text>
</comment>
<comment type="similarity">
    <text evidence="1 4">Belongs to the class-II DAHP synthase family.</text>
</comment>
<feature type="binding site" evidence="3">
    <location>
        <position position="289"/>
    </location>
    <ligand>
        <name>Mn(2+)</name>
        <dbReference type="ChEBI" id="CHEBI:29035"/>
    </ligand>
</feature>
<reference evidence="5" key="1">
    <citation type="journal article" date="2014" name="Int. J. Syst. Evol. Microbiol.">
        <title>Complete genome sequence of Corynebacterium casei LMG S-19264T (=DSM 44701T), isolated from a smear-ripened cheese.</title>
        <authorList>
            <consortium name="US DOE Joint Genome Institute (JGI-PGF)"/>
            <person name="Walter F."/>
            <person name="Albersmeier A."/>
            <person name="Kalinowski J."/>
            <person name="Ruckert C."/>
        </authorList>
    </citation>
    <scope>NUCLEOTIDE SEQUENCE</scope>
    <source>
        <strain evidence="5">JCM 4988</strain>
    </source>
</reference>
<dbReference type="GO" id="GO:0008652">
    <property type="term" value="P:amino acid biosynthetic process"/>
    <property type="evidence" value="ECO:0007669"/>
    <property type="project" value="UniProtKB-KW"/>
</dbReference>
<sequence length="395" mass="43152">MDFADLSPTYARGYQPGWPVEAEVKRARDALARADPLVPASGIRRLQARLAEPGFLLHAGDCAETFRDNTRTSVAKRVSLLHAMSDAIEAKSGRPVVMVGRIAGQYAKPRSAPTEHRTGITLPSYFGDAVNDTDFSAAGRTPDPWNLVRAHEHSKKTLSHLEGSGVFASHEALLLDYEQPQTRRSADEGRVYDHSAHLLWIGERTRSLTGDHVDFAAGIANPIAVKIGPGATPAALMGLHAVLNPENLPGRLAFIFRMGRHRAYDLAYAMLSRIMAEGWTDRVICDPMHGNTVVSPAGLKTRVVAAIEAETREFFSACNDTGVTPGGIHLEVSGDDVSECVPARVDDTYLAINYRSACDPRLNPEQASYLAQLVGELLVSHRHFVQREEMTASRR</sequence>
<reference evidence="5" key="2">
    <citation type="submission" date="2020-09" db="EMBL/GenBank/DDBJ databases">
        <authorList>
            <person name="Sun Q."/>
            <person name="Ohkuma M."/>
        </authorList>
    </citation>
    <scope>NUCLEOTIDE SEQUENCE</scope>
    <source>
        <strain evidence="5">JCM 4988</strain>
    </source>
</reference>
<feature type="binding site" evidence="3">
    <location>
        <position position="257"/>
    </location>
    <ligand>
        <name>phosphoenolpyruvate</name>
        <dbReference type="ChEBI" id="CHEBI:58702"/>
    </ligand>
</feature>
<dbReference type="Gene3D" id="3.20.20.70">
    <property type="entry name" value="Aldolase class I"/>
    <property type="match status" value="1"/>
</dbReference>
<dbReference type="InterPro" id="IPR002480">
    <property type="entry name" value="DAHP_synth_2"/>
</dbReference>
<keyword evidence="4" id="KW-0057">Aromatic amino acid biosynthesis</keyword>
<evidence type="ECO:0000256" key="3">
    <source>
        <dbReference type="PIRSR" id="PIRSR602480-1"/>
    </source>
</evidence>
<dbReference type="EMBL" id="BMWG01000011">
    <property type="protein sequence ID" value="GGZ39315.1"/>
    <property type="molecule type" value="Genomic_DNA"/>
</dbReference>
<gene>
    <name evidence="5" type="primary">phzC1</name>
    <name evidence="5" type="ORF">GCM10010387_36800</name>
</gene>
<proteinExistence type="inferred from homology"/>
<evidence type="ECO:0000256" key="1">
    <source>
        <dbReference type="ARBA" id="ARBA00008911"/>
    </source>
</evidence>
<feature type="binding site" evidence="3">
    <location>
        <begin position="203"/>
        <end position="204"/>
    </location>
    <ligand>
        <name>phosphoenolpyruvate</name>
        <dbReference type="ChEBI" id="CHEBI:58702"/>
    </ligand>
</feature>
<evidence type="ECO:0000256" key="4">
    <source>
        <dbReference type="RuleBase" id="RU363071"/>
    </source>
</evidence>
<dbReference type="AlphaFoldDB" id="A0A918Q9W1"/>
<keyword evidence="6" id="KW-1185">Reference proteome</keyword>
<dbReference type="Pfam" id="PF01474">
    <property type="entry name" value="DAHP_synth_2"/>
    <property type="match status" value="1"/>
</dbReference>
<name>A0A918Q9W1_9ACTN</name>
<dbReference type="SUPFAM" id="SSF51569">
    <property type="entry name" value="Aldolase"/>
    <property type="match status" value="1"/>
</dbReference>
<dbReference type="RefSeq" id="WP_190124200.1">
    <property type="nucleotide sequence ID" value="NZ_BMWG01000011.1"/>
</dbReference>
<evidence type="ECO:0000313" key="6">
    <source>
        <dbReference type="Proteomes" id="UP000630936"/>
    </source>
</evidence>
<organism evidence="5 6">
    <name type="scientific">Streptomyces inusitatus</name>
    <dbReference type="NCBI Taxonomy" id="68221"/>
    <lineage>
        <taxon>Bacteria</taxon>
        <taxon>Bacillati</taxon>
        <taxon>Actinomycetota</taxon>
        <taxon>Actinomycetes</taxon>
        <taxon>Kitasatosporales</taxon>
        <taxon>Streptomycetaceae</taxon>
        <taxon>Streptomyces</taxon>
    </lineage>
</organism>
<comment type="cofactor">
    <cofactor evidence="3">
        <name>Mn(2+)</name>
        <dbReference type="ChEBI" id="CHEBI:29035"/>
    </cofactor>
    <cofactor evidence="3">
        <name>Co(2+)</name>
        <dbReference type="ChEBI" id="CHEBI:48828"/>
    </cofactor>
    <cofactor evidence="3">
        <name>Cd(2+)</name>
        <dbReference type="ChEBI" id="CHEBI:48775"/>
    </cofactor>
    <text evidence="3">Binds 1 divalent cation per subunit. The enzyme is active with manganese, cobalt or cadmium ions.</text>
</comment>
<dbReference type="Proteomes" id="UP000630936">
    <property type="component" value="Unassembled WGS sequence"/>
</dbReference>
<keyword evidence="3" id="KW-0170">Cobalt</keyword>
<dbReference type="GO" id="GO:0009073">
    <property type="term" value="P:aromatic amino acid family biosynthetic process"/>
    <property type="evidence" value="ECO:0007669"/>
    <property type="project" value="UniProtKB-KW"/>
</dbReference>
<dbReference type="PANTHER" id="PTHR21337:SF0">
    <property type="entry name" value="PHOSPHO-2-DEHYDRO-3-DEOXYHEPTONATE ALDOLASE"/>
    <property type="match status" value="1"/>
</dbReference>
<comment type="catalytic activity">
    <reaction evidence="4">
        <text>D-erythrose 4-phosphate + phosphoenolpyruvate + H2O = 7-phospho-2-dehydro-3-deoxy-D-arabino-heptonate + phosphate</text>
        <dbReference type="Rhea" id="RHEA:14717"/>
        <dbReference type="ChEBI" id="CHEBI:15377"/>
        <dbReference type="ChEBI" id="CHEBI:16897"/>
        <dbReference type="ChEBI" id="CHEBI:43474"/>
        <dbReference type="ChEBI" id="CHEBI:58394"/>
        <dbReference type="ChEBI" id="CHEBI:58702"/>
        <dbReference type="EC" id="2.5.1.54"/>
    </reaction>
</comment>
<accession>A0A918Q9W1</accession>
<dbReference type="InterPro" id="IPR013785">
    <property type="entry name" value="Aldolase_TIM"/>
</dbReference>
<comment type="pathway">
    <text evidence="4">Metabolic intermediate biosynthesis; chorismate biosynthesis; chorismate from D-erythrose 4-phosphate and phosphoenolpyruvate: step 1/7.</text>
</comment>
<feature type="binding site" evidence="3">
    <location>
        <position position="331"/>
    </location>
    <ligand>
        <name>Mn(2+)</name>
        <dbReference type="ChEBI" id="CHEBI:29035"/>
    </ligand>
</feature>
<feature type="binding site" evidence="3">
    <location>
        <position position="359"/>
    </location>
    <ligand>
        <name>Mn(2+)</name>
        <dbReference type="ChEBI" id="CHEBI:29035"/>
    </ligand>
</feature>
<keyword evidence="4" id="KW-0028">Amino-acid biosynthesis</keyword>
<feature type="binding site" evidence="3">
    <location>
        <position position="226"/>
    </location>
    <ligand>
        <name>phosphoenolpyruvate</name>
        <dbReference type="ChEBI" id="CHEBI:58702"/>
    </ligand>
</feature>
<dbReference type="GO" id="GO:0003849">
    <property type="term" value="F:3-deoxy-7-phosphoheptulonate synthase activity"/>
    <property type="evidence" value="ECO:0007669"/>
    <property type="project" value="UniProtKB-EC"/>
</dbReference>
<keyword evidence="2 4" id="KW-0808">Transferase</keyword>
<evidence type="ECO:0000313" key="5">
    <source>
        <dbReference type="EMBL" id="GGZ39315.1"/>
    </source>
</evidence>
<keyword evidence="3" id="KW-0104">Cadmium</keyword>
<dbReference type="EC" id="2.5.1.54" evidence="4"/>
<keyword evidence="3" id="KW-0464">Manganese</keyword>
<feature type="binding site" evidence="3">
    <location>
        <position position="62"/>
    </location>
    <ligand>
        <name>Mn(2+)</name>
        <dbReference type="ChEBI" id="CHEBI:29035"/>
    </ligand>
</feature>
<feature type="binding site" evidence="3">
    <location>
        <position position="101"/>
    </location>
    <ligand>
        <name>phosphoenolpyruvate</name>
        <dbReference type="ChEBI" id="CHEBI:58702"/>
    </ligand>
</feature>
<protein>
    <recommendedName>
        <fullName evidence="4">Phospho-2-dehydro-3-deoxyheptonate aldolase</fullName>
        <ecNumber evidence="4">2.5.1.54</ecNumber>
    </recommendedName>
</protein>
<dbReference type="PANTHER" id="PTHR21337">
    <property type="entry name" value="PHOSPHO-2-DEHYDRO-3-DEOXYHEPTONATE ALDOLASE 1, 2"/>
    <property type="match status" value="1"/>
</dbReference>